<accession>A0A538TYJ4</accession>
<comment type="caution">
    <text evidence="2">The sequence shown here is derived from an EMBL/GenBank/DDBJ whole genome shotgun (WGS) entry which is preliminary data.</text>
</comment>
<evidence type="ECO:0000313" key="3">
    <source>
        <dbReference type="Proteomes" id="UP000316609"/>
    </source>
</evidence>
<dbReference type="Gene3D" id="1.25.40.10">
    <property type="entry name" value="Tetratricopeptide repeat domain"/>
    <property type="match status" value="1"/>
</dbReference>
<feature type="transmembrane region" description="Helical" evidence="1">
    <location>
        <begin position="28"/>
        <end position="48"/>
    </location>
</feature>
<dbReference type="InterPro" id="IPR019734">
    <property type="entry name" value="TPR_rpt"/>
</dbReference>
<dbReference type="Proteomes" id="UP000316609">
    <property type="component" value="Unassembled WGS sequence"/>
</dbReference>
<reference evidence="2 3" key="1">
    <citation type="journal article" date="2019" name="Nat. Microbiol.">
        <title>Mediterranean grassland soil C-N compound turnover is dependent on rainfall and depth, and is mediated by genomically divergent microorganisms.</title>
        <authorList>
            <person name="Diamond S."/>
            <person name="Andeer P.F."/>
            <person name="Li Z."/>
            <person name="Crits-Christoph A."/>
            <person name="Burstein D."/>
            <person name="Anantharaman K."/>
            <person name="Lane K.R."/>
            <person name="Thomas B.C."/>
            <person name="Pan C."/>
            <person name="Northen T.R."/>
            <person name="Banfield J.F."/>
        </authorList>
    </citation>
    <scope>NUCLEOTIDE SEQUENCE [LARGE SCALE GENOMIC DNA]</scope>
    <source>
        <strain evidence="2">WS_8</strain>
    </source>
</reference>
<protein>
    <submittedName>
        <fullName evidence="2">Tetratricopeptide repeat protein</fullName>
    </submittedName>
</protein>
<dbReference type="EMBL" id="VBOY01000003">
    <property type="protein sequence ID" value="TMQ68727.1"/>
    <property type="molecule type" value="Genomic_DNA"/>
</dbReference>
<proteinExistence type="predicted"/>
<sequence>MFESHKATRLGGSGAETLDRLALTWDRYGRYVLGVIGAIAVVGVLAFLTMRARSESEQQAATRLAEADVTFWQGDYARALEMARQVSAQYPSAPSGLEAHRLAGDAAYWIGDFKTAVAEYRRYLDREKRKLLADAARRSLAYALESDGQVVEAARLYDSLVGVFDRNSSAEFLAAAARCYRLAGQRDEAIRHLRRIDQEFGETSYASPARIELGELSAATR</sequence>
<dbReference type="InterPro" id="IPR011990">
    <property type="entry name" value="TPR-like_helical_dom_sf"/>
</dbReference>
<dbReference type="SUPFAM" id="SSF48452">
    <property type="entry name" value="TPR-like"/>
    <property type="match status" value="1"/>
</dbReference>
<keyword evidence="1" id="KW-0812">Transmembrane</keyword>
<gene>
    <name evidence="2" type="ORF">E6K78_00155</name>
</gene>
<keyword evidence="1" id="KW-0472">Membrane</keyword>
<evidence type="ECO:0000313" key="2">
    <source>
        <dbReference type="EMBL" id="TMQ68727.1"/>
    </source>
</evidence>
<organism evidence="2 3">
    <name type="scientific">Eiseniibacteriota bacterium</name>
    <dbReference type="NCBI Taxonomy" id="2212470"/>
    <lineage>
        <taxon>Bacteria</taxon>
        <taxon>Candidatus Eiseniibacteriota</taxon>
    </lineage>
</organism>
<dbReference type="AlphaFoldDB" id="A0A538TYJ4"/>
<evidence type="ECO:0000256" key="1">
    <source>
        <dbReference type="SAM" id="Phobius"/>
    </source>
</evidence>
<name>A0A538TYJ4_UNCEI</name>
<dbReference type="Pfam" id="PF13174">
    <property type="entry name" value="TPR_6"/>
    <property type="match status" value="1"/>
</dbReference>
<keyword evidence="1" id="KW-1133">Transmembrane helix</keyword>